<accession>A0A427V1J8</accession>
<dbReference type="RefSeq" id="WP_125293545.1">
    <property type="nucleotide sequence ID" value="NZ_DAMAJB010000019.1"/>
</dbReference>
<dbReference type="InterPro" id="IPR056111">
    <property type="entry name" value="DUF7694"/>
</dbReference>
<dbReference type="Proteomes" id="UP000275331">
    <property type="component" value="Unassembled WGS sequence"/>
</dbReference>
<name>A0A427V1J8_9ENTR</name>
<evidence type="ECO:0000259" key="1">
    <source>
        <dbReference type="Pfam" id="PF24746"/>
    </source>
</evidence>
<sequence>MICCFKEVPKSQWPEKLHDPNRTSVWINPRFLVQEFHEDGGVIRLSVNTRELGLAGRWKDGISWDTLQEIKNAVGYADRDAVEIYPAERDVVNVANIRHLWILPEPLPYAWRRDS</sequence>
<dbReference type="Pfam" id="PF24746">
    <property type="entry name" value="DUF7694"/>
    <property type="match status" value="1"/>
</dbReference>
<proteinExistence type="predicted"/>
<evidence type="ECO:0000313" key="2">
    <source>
        <dbReference type="EMBL" id="RSE26560.1"/>
    </source>
</evidence>
<gene>
    <name evidence="2" type="ORF">EGT71_08995</name>
</gene>
<dbReference type="AlphaFoldDB" id="A0A427V1J8"/>
<dbReference type="EMBL" id="RHXB01000005">
    <property type="protein sequence ID" value="RSE26560.1"/>
    <property type="molecule type" value="Genomic_DNA"/>
</dbReference>
<dbReference type="OrthoDB" id="2087742at2"/>
<evidence type="ECO:0000313" key="3">
    <source>
        <dbReference type="Proteomes" id="UP000275331"/>
    </source>
</evidence>
<reference evidence="2 3" key="1">
    <citation type="submission" date="2018-10" db="EMBL/GenBank/DDBJ databases">
        <title>Transmission dynamics of multidrug resistant bacteria on intensive care unit surfaces.</title>
        <authorList>
            <person name="D'Souza A.W."/>
            <person name="Potter R.F."/>
            <person name="Wallace M."/>
            <person name="Shupe A."/>
            <person name="Patel S."/>
            <person name="Sun S."/>
            <person name="Gul D."/>
            <person name="Kwon J.H."/>
            <person name="Andleeb S."/>
            <person name="Burnham C.-A.D."/>
            <person name="Dantas G."/>
        </authorList>
    </citation>
    <scope>NUCLEOTIDE SEQUENCE [LARGE SCALE GENOMIC DNA]</scope>
    <source>
        <strain evidence="2 3">AS_373</strain>
    </source>
</reference>
<comment type="caution">
    <text evidence="2">The sequence shown here is derived from an EMBL/GenBank/DDBJ whole genome shotgun (WGS) entry which is preliminary data.</text>
</comment>
<protein>
    <recommendedName>
        <fullName evidence="1">DUF7694 domain-containing protein</fullName>
    </recommendedName>
</protein>
<organism evidence="2 3">
    <name type="scientific">Atlantibacter subterraneus</name>
    <dbReference type="NCBI Taxonomy" id="255519"/>
    <lineage>
        <taxon>Bacteria</taxon>
        <taxon>Pseudomonadati</taxon>
        <taxon>Pseudomonadota</taxon>
        <taxon>Gammaproteobacteria</taxon>
        <taxon>Enterobacterales</taxon>
        <taxon>Enterobacteriaceae</taxon>
        <taxon>Atlantibacter</taxon>
    </lineage>
</organism>
<feature type="domain" description="DUF7694" evidence="1">
    <location>
        <begin position="36"/>
        <end position="105"/>
    </location>
</feature>